<dbReference type="OrthoDB" id="9797391at2"/>
<reference evidence="2 3" key="1">
    <citation type="submission" date="2019-07" db="EMBL/GenBank/DDBJ databases">
        <authorList>
            <person name="Kim J."/>
        </authorList>
    </citation>
    <scope>NUCLEOTIDE SEQUENCE [LARGE SCALE GENOMIC DNA]</scope>
    <source>
        <strain evidence="2 3">N4</strain>
    </source>
</reference>
<keyword evidence="3" id="KW-1185">Reference proteome</keyword>
<keyword evidence="1" id="KW-1133">Transmembrane helix</keyword>
<dbReference type="RefSeq" id="WP_144992528.1">
    <property type="nucleotide sequence ID" value="NZ_VNJK01000002.1"/>
</dbReference>
<dbReference type="Proteomes" id="UP000318102">
    <property type="component" value="Unassembled WGS sequence"/>
</dbReference>
<comment type="caution">
    <text evidence="2">The sequence shown here is derived from an EMBL/GenBank/DDBJ whole genome shotgun (WGS) entry which is preliminary data.</text>
</comment>
<evidence type="ECO:0000313" key="3">
    <source>
        <dbReference type="Proteomes" id="UP000318102"/>
    </source>
</evidence>
<feature type="transmembrane region" description="Helical" evidence="1">
    <location>
        <begin position="34"/>
        <end position="56"/>
    </location>
</feature>
<name>A0A559IQ31_9BACL</name>
<feature type="transmembrane region" description="Helical" evidence="1">
    <location>
        <begin position="68"/>
        <end position="87"/>
    </location>
</feature>
<organism evidence="2 3">
    <name type="scientific">Paenibacillus agilis</name>
    <dbReference type="NCBI Taxonomy" id="3020863"/>
    <lineage>
        <taxon>Bacteria</taxon>
        <taxon>Bacillati</taxon>
        <taxon>Bacillota</taxon>
        <taxon>Bacilli</taxon>
        <taxon>Bacillales</taxon>
        <taxon>Paenibacillaceae</taxon>
        <taxon>Paenibacillus</taxon>
    </lineage>
</organism>
<keyword evidence="1" id="KW-0812">Transmembrane</keyword>
<sequence>MYLINPGKIVLSASTGILVYISIATDLSDMHPLIPWQVWMACLLFQFIYVGYAQLLDSNQNVNLLRSYVYLYFFNLTYVPLFIWSLITMKNVNWNPTKHTRAIHLSDIELEEANKASQVTR</sequence>
<proteinExistence type="predicted"/>
<accession>A0A559IQ31</accession>
<dbReference type="AlphaFoldDB" id="A0A559IQ31"/>
<evidence type="ECO:0000256" key="1">
    <source>
        <dbReference type="SAM" id="Phobius"/>
    </source>
</evidence>
<evidence type="ECO:0000313" key="2">
    <source>
        <dbReference type="EMBL" id="TVX89745.1"/>
    </source>
</evidence>
<protein>
    <submittedName>
        <fullName evidence="2">Uncharacterized protein</fullName>
    </submittedName>
</protein>
<gene>
    <name evidence="2" type="ORF">FPZ44_18505</name>
</gene>
<keyword evidence="1" id="KW-0472">Membrane</keyword>
<dbReference type="EMBL" id="VNJK01000002">
    <property type="protein sequence ID" value="TVX89745.1"/>
    <property type="molecule type" value="Genomic_DNA"/>
</dbReference>